<dbReference type="PANTHER" id="PTHR43103:SF5">
    <property type="entry name" value="4-EPIMERASE, PUTATIVE (AFU_ORTHOLOGUE AFUA_7G00360)-RELATED"/>
    <property type="match status" value="1"/>
</dbReference>
<comment type="caution">
    <text evidence="5">The sequence shown here is derived from an EMBL/GenBank/DDBJ whole genome shotgun (WGS) entry which is preliminary data.</text>
</comment>
<evidence type="ECO:0000259" key="4">
    <source>
        <dbReference type="Pfam" id="PF01370"/>
    </source>
</evidence>
<dbReference type="EMBL" id="JAYWLC010000014">
    <property type="protein sequence ID" value="MER5173080.1"/>
    <property type="molecule type" value="Genomic_DNA"/>
</dbReference>
<proteinExistence type="inferred from homology"/>
<feature type="domain" description="NAD-dependent epimerase/dehydratase" evidence="4">
    <location>
        <begin position="5"/>
        <end position="163"/>
    </location>
</feature>
<organism evidence="5 6">
    <name type="scientific">Thioclava kandeliae</name>
    <dbReference type="NCBI Taxonomy" id="3070818"/>
    <lineage>
        <taxon>Bacteria</taxon>
        <taxon>Pseudomonadati</taxon>
        <taxon>Pseudomonadota</taxon>
        <taxon>Alphaproteobacteria</taxon>
        <taxon>Rhodobacterales</taxon>
        <taxon>Paracoccaceae</taxon>
        <taxon>Thioclava</taxon>
    </lineage>
</organism>
<comment type="similarity">
    <text evidence="1">Belongs to the NAD(P)-dependent epimerase/dehydratase family.</text>
</comment>
<evidence type="ECO:0000256" key="3">
    <source>
        <dbReference type="ARBA" id="ARBA00023027"/>
    </source>
</evidence>
<dbReference type="InterPro" id="IPR036291">
    <property type="entry name" value="NAD(P)-bd_dom_sf"/>
</dbReference>
<gene>
    <name evidence="5" type="ORF">VSX56_15005</name>
</gene>
<dbReference type="Gene3D" id="3.40.50.720">
    <property type="entry name" value="NAD(P)-binding Rossmann-like Domain"/>
    <property type="match status" value="1"/>
</dbReference>
<sequence length="268" mass="29465">MKRLLITGAAGGVGRAMRPRLRDMAQTLRLADMLPITDADTHEETVLCDLNDAQAVREMVRGCDGILHLGGKSTEGDFETILEGNIRGLYNLYEAARAEGITRVLFASSNHTIGFYEQDQRLKTTDPMRPDSLYGVSKCFGEALASMYHDKFGIETAIVRIGSCFETPANHRMLSTWLSYNDFADLVACVFRAPKLGCPVIWGASANPAGWWESVGAEAIGWHPKDSSEIFRAQIEAMGPKPPVDDPNSRYQGGLFTVEPIHQRQGGT</sequence>
<dbReference type="SUPFAM" id="SSF51735">
    <property type="entry name" value="NAD(P)-binding Rossmann-fold domains"/>
    <property type="match status" value="1"/>
</dbReference>
<dbReference type="Pfam" id="PF01370">
    <property type="entry name" value="Epimerase"/>
    <property type="match status" value="1"/>
</dbReference>
<accession>A0ABV1SJL0</accession>
<evidence type="ECO:0000256" key="1">
    <source>
        <dbReference type="ARBA" id="ARBA00007637"/>
    </source>
</evidence>
<reference evidence="5 6" key="1">
    <citation type="submission" date="2024-01" db="EMBL/GenBank/DDBJ databases">
        <authorList>
            <person name="Deng Y."/>
            <person name="Su J."/>
        </authorList>
    </citation>
    <scope>NUCLEOTIDE SEQUENCE [LARGE SCALE GENOMIC DNA]</scope>
    <source>
        <strain evidence="5 6">CPCC 100088</strain>
    </source>
</reference>
<evidence type="ECO:0000313" key="5">
    <source>
        <dbReference type="EMBL" id="MER5173080.1"/>
    </source>
</evidence>
<dbReference type="Proteomes" id="UP001438953">
    <property type="component" value="Unassembled WGS sequence"/>
</dbReference>
<keyword evidence="2" id="KW-0560">Oxidoreductase</keyword>
<reference evidence="5 6" key="2">
    <citation type="submission" date="2024-06" db="EMBL/GenBank/DDBJ databases">
        <title>Thioclava kandeliae sp. nov. from a rhizosphere soil sample of Kandelia candel in a mangrove.</title>
        <authorList>
            <person name="Mu T."/>
        </authorList>
    </citation>
    <scope>NUCLEOTIDE SEQUENCE [LARGE SCALE GENOMIC DNA]</scope>
    <source>
        <strain evidence="5 6">CPCC 100088</strain>
    </source>
</reference>
<keyword evidence="3" id="KW-0520">NAD</keyword>
<evidence type="ECO:0000256" key="2">
    <source>
        <dbReference type="ARBA" id="ARBA00023002"/>
    </source>
</evidence>
<dbReference type="PANTHER" id="PTHR43103">
    <property type="entry name" value="NUCLEOSIDE-DIPHOSPHATE-SUGAR EPIMERASE"/>
    <property type="match status" value="1"/>
</dbReference>
<protein>
    <submittedName>
        <fullName evidence="5">NAD(P)-dependent oxidoreductase</fullName>
    </submittedName>
</protein>
<keyword evidence="6" id="KW-1185">Reference proteome</keyword>
<dbReference type="RefSeq" id="WP_350938307.1">
    <property type="nucleotide sequence ID" value="NZ_JAYWLC010000014.1"/>
</dbReference>
<dbReference type="CDD" id="cd08946">
    <property type="entry name" value="SDR_e"/>
    <property type="match status" value="1"/>
</dbReference>
<name>A0ABV1SJL0_9RHOB</name>
<dbReference type="InterPro" id="IPR001509">
    <property type="entry name" value="Epimerase_deHydtase"/>
</dbReference>
<evidence type="ECO:0000313" key="6">
    <source>
        <dbReference type="Proteomes" id="UP001438953"/>
    </source>
</evidence>